<proteinExistence type="inferred from homology"/>
<dbReference type="AlphaFoldDB" id="A9KIS7"/>
<evidence type="ECO:0000259" key="6">
    <source>
        <dbReference type="PROSITE" id="PS50885"/>
    </source>
</evidence>
<keyword evidence="8" id="KW-1185">Reference proteome</keyword>
<dbReference type="GO" id="GO:0016020">
    <property type="term" value="C:membrane"/>
    <property type="evidence" value="ECO:0007669"/>
    <property type="project" value="InterPro"/>
</dbReference>
<dbReference type="InterPro" id="IPR004089">
    <property type="entry name" value="MCPsignal_dom"/>
</dbReference>
<evidence type="ECO:0000259" key="5">
    <source>
        <dbReference type="PROSITE" id="PS50111"/>
    </source>
</evidence>
<dbReference type="Gene3D" id="1.10.287.950">
    <property type="entry name" value="Methyl-accepting chemotaxis protein"/>
    <property type="match status" value="1"/>
</dbReference>
<dbReference type="CDD" id="cd18774">
    <property type="entry name" value="PDC2_HK_sensor"/>
    <property type="match status" value="1"/>
</dbReference>
<dbReference type="Gene3D" id="3.30.450.20">
    <property type="entry name" value="PAS domain"/>
    <property type="match status" value="1"/>
</dbReference>
<dbReference type="GO" id="GO:0007165">
    <property type="term" value="P:signal transduction"/>
    <property type="evidence" value="ECO:0007669"/>
    <property type="project" value="UniProtKB-KW"/>
</dbReference>
<dbReference type="PROSITE" id="PS50111">
    <property type="entry name" value="CHEMOTAXIS_TRANSDUC_2"/>
    <property type="match status" value="1"/>
</dbReference>
<reference evidence="8" key="1">
    <citation type="submission" date="2007-11" db="EMBL/GenBank/DDBJ databases">
        <title>Complete genome sequence of Clostridium phytofermentans ISDg.</title>
        <authorList>
            <person name="Leschine S.B."/>
            <person name="Warnick T.A."/>
            <person name="Blanchard J.L."/>
            <person name="Schnell D.J."/>
            <person name="Petit E.L."/>
            <person name="LaTouf W.G."/>
            <person name="Copeland A."/>
            <person name="Lucas S."/>
            <person name="Lapidus A."/>
            <person name="Barry K."/>
            <person name="Glavina del Rio T."/>
            <person name="Dalin E."/>
            <person name="Tice H."/>
            <person name="Pitluck S."/>
            <person name="Kiss H."/>
            <person name="Brettin T."/>
            <person name="Bruce D."/>
            <person name="Detter J.C."/>
            <person name="Han C."/>
            <person name="Kuske C."/>
            <person name="Schmutz J."/>
            <person name="Larimer F."/>
            <person name="Land M."/>
            <person name="Hauser L."/>
            <person name="Kyrpides N."/>
            <person name="Kim E.A."/>
            <person name="Richardson P."/>
        </authorList>
    </citation>
    <scope>NUCLEOTIDE SEQUENCE [LARGE SCALE GENOMIC DNA]</scope>
    <source>
        <strain evidence="8">ATCC 700394 / DSM 18823 / ISDg</strain>
    </source>
</reference>
<keyword evidence="4" id="KW-0472">Membrane</keyword>
<protein>
    <submittedName>
        <fullName evidence="7">Methyl-accepting chemotaxis sensory transducer</fullName>
    </submittedName>
</protein>
<dbReference type="InterPro" id="IPR003660">
    <property type="entry name" value="HAMP_dom"/>
</dbReference>
<feature type="domain" description="HAMP" evidence="6">
    <location>
        <begin position="357"/>
        <end position="409"/>
    </location>
</feature>
<keyword evidence="1 3" id="KW-0807">Transducer</keyword>
<dbReference type="PROSITE" id="PS50885">
    <property type="entry name" value="HAMP"/>
    <property type="match status" value="1"/>
</dbReference>
<dbReference type="Pfam" id="PF00015">
    <property type="entry name" value="MCPsignal"/>
    <property type="match status" value="1"/>
</dbReference>
<feature type="domain" description="Methyl-accepting transducer" evidence="5">
    <location>
        <begin position="428"/>
        <end position="671"/>
    </location>
</feature>
<dbReference type="EMBL" id="CP000885">
    <property type="protein sequence ID" value="ABX43940.1"/>
    <property type="molecule type" value="Genomic_DNA"/>
</dbReference>
<sequence>MEKKVSLRKAIIGYTVVGEFRYIQTKRSMEVNEKMKSNKHFFNFNSIRFKVLGSYLLLLGLVLTVGVLSYWNASKTIIKNYETSTKQSLDLLREHIEYGFDSVKSTAVEYLMNADLNKYLSGGFESDYNQQSKFYNRMNTEILTKASANHFISNIYFFSDTVSPLSTNRKLPLGMYSSYKNSEQGKSVLENINTYEWVKGTSVIDESLKIKKESYAIRLVKAFKEMDAFLAIDIKTDAILNIIDKIDVGEGGYLSFISSDGMELHQDGVWNTLIIDTDFYKMARDGEILEGEFKEVSFLENNYIFLYEMVGDTNTMVCTLIPNSELLNQAISIKYVAMSAMFVASILVVLIGGSIYHRISSSMKYMITNMRLIAEGQINTRFRRKHKDEFMELSGHLNSMMDGIHDLLLEVKSVSSQVLTMSVKVSKSSEIFAESSGQISCAMNDIEGGLSSQATDSISCMNKLDDLASQIGLVDDGTRKMQDIADKTKESIHESLSQMETLREKATKTNHITQTVIETIKELHTQSSAISQIIKTINEIADETTLLSLNASIEAARAGDAGRGFLVVAEEIKKLATQSIAATDEVKIIVDKINKKTISAVTSAELAGETITSQEQAVRNAKGAFDGLKQEVENLMVTIHNIFDQVNRMQDKKQESLTDMENISAVIEEIVSSATSVGEKTLSQSETANGLYKTSEEMVNQANKLMKTLEQFAIEKKR</sequence>
<evidence type="ECO:0000256" key="2">
    <source>
        <dbReference type="ARBA" id="ARBA00029447"/>
    </source>
</evidence>
<dbReference type="eggNOG" id="COG0840">
    <property type="taxonomic scope" value="Bacteria"/>
</dbReference>
<gene>
    <name evidence="7" type="ordered locus">Cphy_3591</name>
</gene>
<dbReference type="SUPFAM" id="SSF58104">
    <property type="entry name" value="Methyl-accepting chemotaxis protein (MCP) signaling domain"/>
    <property type="match status" value="1"/>
</dbReference>
<name>A9KIS7_LACP7</name>
<evidence type="ECO:0000256" key="1">
    <source>
        <dbReference type="ARBA" id="ARBA00023224"/>
    </source>
</evidence>
<keyword evidence="4" id="KW-1133">Transmembrane helix</keyword>
<dbReference type="STRING" id="357809.Cphy_3591"/>
<comment type="similarity">
    <text evidence="2">Belongs to the methyl-accepting chemotaxis (MCP) protein family.</text>
</comment>
<dbReference type="PANTHER" id="PTHR32089:SF112">
    <property type="entry name" value="LYSOZYME-LIKE PROTEIN-RELATED"/>
    <property type="match status" value="1"/>
</dbReference>
<dbReference type="KEGG" id="cpy:Cphy_3591"/>
<dbReference type="PANTHER" id="PTHR32089">
    <property type="entry name" value="METHYL-ACCEPTING CHEMOTAXIS PROTEIN MCPB"/>
    <property type="match status" value="1"/>
</dbReference>
<dbReference type="Proteomes" id="UP000000370">
    <property type="component" value="Chromosome"/>
</dbReference>
<dbReference type="SMART" id="SM00283">
    <property type="entry name" value="MA"/>
    <property type="match status" value="1"/>
</dbReference>
<feature type="transmembrane region" description="Helical" evidence="4">
    <location>
        <begin position="52"/>
        <end position="71"/>
    </location>
</feature>
<accession>A9KIS7</accession>
<evidence type="ECO:0000313" key="7">
    <source>
        <dbReference type="EMBL" id="ABX43940.1"/>
    </source>
</evidence>
<keyword evidence="4" id="KW-0812">Transmembrane</keyword>
<evidence type="ECO:0000256" key="3">
    <source>
        <dbReference type="PROSITE-ProRule" id="PRU00284"/>
    </source>
</evidence>
<evidence type="ECO:0000256" key="4">
    <source>
        <dbReference type="SAM" id="Phobius"/>
    </source>
</evidence>
<feature type="transmembrane region" description="Helical" evidence="4">
    <location>
        <begin position="335"/>
        <end position="356"/>
    </location>
</feature>
<evidence type="ECO:0000313" key="8">
    <source>
        <dbReference type="Proteomes" id="UP000000370"/>
    </source>
</evidence>
<organism evidence="7 8">
    <name type="scientific">Lachnoclostridium phytofermentans (strain ATCC 700394 / DSM 18823 / ISDg)</name>
    <name type="common">Clostridium phytofermentans</name>
    <dbReference type="NCBI Taxonomy" id="357809"/>
    <lineage>
        <taxon>Bacteria</taxon>
        <taxon>Bacillati</taxon>
        <taxon>Bacillota</taxon>
        <taxon>Clostridia</taxon>
        <taxon>Lachnospirales</taxon>
        <taxon>Lachnospiraceae</taxon>
    </lineage>
</organism>
<dbReference type="HOGENOM" id="CLU_000445_107_19_9"/>